<dbReference type="EMBL" id="BAABCW010000009">
    <property type="protein sequence ID" value="GAA3510543.1"/>
    <property type="molecule type" value="Genomic_DNA"/>
</dbReference>
<name>A0ABP6UM30_9FLAO</name>
<dbReference type="InterPro" id="IPR008183">
    <property type="entry name" value="Aldose_1/G6P_1-epimerase"/>
</dbReference>
<evidence type="ECO:0000256" key="3">
    <source>
        <dbReference type="ARBA" id="ARBA00022837"/>
    </source>
</evidence>
<dbReference type="InterPro" id="IPR037481">
    <property type="entry name" value="LacX"/>
</dbReference>
<sequence length="291" mass="33066">MIHSIENKKLSIHINSVGAELSSIKSKNSVKEFLWQGDPKIWGSQAPVLFPVVGGLKKETYIYKSKQYTLPKHGFIRYNQDLVSRQISDTSITFSLSSNKKTLLVYPFQFLFDINFELVDNRLKISHTIKNKGNEPMYFSVGGHPAFNCPLHSSHSYEDYYIQIDTKQEKPGSYILDKNGLISQNMRTVFQDDKIWLTSDLFNNDALIFKGLNAKTASLVHKTNGTVLMVDLSDFPDLGIWAKPNAPYVCIEPWLGYADVVETNQQIEDKEGIQKLEAGQTHTSSYIITIF</sequence>
<gene>
    <name evidence="4" type="ORF">GCM10022393_25100</name>
</gene>
<keyword evidence="5" id="KW-1185">Reference proteome</keyword>
<keyword evidence="3" id="KW-0106">Calcium</keyword>
<dbReference type="Pfam" id="PF01263">
    <property type="entry name" value="Aldose_epim"/>
    <property type="match status" value="1"/>
</dbReference>
<dbReference type="SUPFAM" id="SSF74650">
    <property type="entry name" value="Galactose mutarotase-like"/>
    <property type="match status" value="1"/>
</dbReference>
<evidence type="ECO:0000313" key="5">
    <source>
        <dbReference type="Proteomes" id="UP001500459"/>
    </source>
</evidence>
<comment type="subunit">
    <text evidence="2">Monomer.</text>
</comment>
<reference evidence="5" key="1">
    <citation type="journal article" date="2019" name="Int. J. Syst. Evol. Microbiol.">
        <title>The Global Catalogue of Microorganisms (GCM) 10K type strain sequencing project: providing services to taxonomists for standard genome sequencing and annotation.</title>
        <authorList>
            <consortium name="The Broad Institute Genomics Platform"/>
            <consortium name="The Broad Institute Genome Sequencing Center for Infectious Disease"/>
            <person name="Wu L."/>
            <person name="Ma J."/>
        </authorList>
    </citation>
    <scope>NUCLEOTIDE SEQUENCE [LARGE SCALE GENOMIC DNA]</scope>
    <source>
        <strain evidence="5">JCM 17106</strain>
    </source>
</reference>
<accession>A0ABP6UM30</accession>
<dbReference type="InterPro" id="IPR011013">
    <property type="entry name" value="Gal_mutarotase_sf_dom"/>
</dbReference>
<dbReference type="Gene3D" id="2.70.98.10">
    <property type="match status" value="1"/>
</dbReference>
<dbReference type="CDD" id="cd09024">
    <property type="entry name" value="Aldose_epim_lacX"/>
    <property type="match status" value="1"/>
</dbReference>
<evidence type="ECO:0000256" key="2">
    <source>
        <dbReference type="ARBA" id="ARBA00011245"/>
    </source>
</evidence>
<evidence type="ECO:0000256" key="1">
    <source>
        <dbReference type="ARBA" id="ARBA00001913"/>
    </source>
</evidence>
<evidence type="ECO:0000313" key="4">
    <source>
        <dbReference type="EMBL" id="GAA3510543.1"/>
    </source>
</evidence>
<protein>
    <submittedName>
        <fullName evidence="4">Aldose 1-epimerase family protein</fullName>
    </submittedName>
</protein>
<dbReference type="InterPro" id="IPR014718">
    <property type="entry name" value="GH-type_carb-bd"/>
</dbReference>
<dbReference type="Proteomes" id="UP001500459">
    <property type="component" value="Unassembled WGS sequence"/>
</dbReference>
<organism evidence="4 5">
    <name type="scientific">Aquimarina addita</name>
    <dbReference type="NCBI Taxonomy" id="870485"/>
    <lineage>
        <taxon>Bacteria</taxon>
        <taxon>Pseudomonadati</taxon>
        <taxon>Bacteroidota</taxon>
        <taxon>Flavobacteriia</taxon>
        <taxon>Flavobacteriales</taxon>
        <taxon>Flavobacteriaceae</taxon>
        <taxon>Aquimarina</taxon>
    </lineage>
</organism>
<comment type="caution">
    <text evidence="4">The sequence shown here is derived from an EMBL/GenBank/DDBJ whole genome shotgun (WGS) entry which is preliminary data.</text>
</comment>
<proteinExistence type="predicted"/>
<comment type="cofactor">
    <cofactor evidence="1">
        <name>Ca(2+)</name>
        <dbReference type="ChEBI" id="CHEBI:29108"/>
    </cofactor>
</comment>
<dbReference type="RefSeq" id="WP_344927889.1">
    <property type="nucleotide sequence ID" value="NZ_BAABCW010000009.1"/>
</dbReference>